<evidence type="ECO:0000313" key="3">
    <source>
        <dbReference type="Proteomes" id="UP000479114"/>
    </source>
</evidence>
<protein>
    <submittedName>
        <fullName evidence="2">Serine/threonine protein kinase</fullName>
    </submittedName>
</protein>
<evidence type="ECO:0000313" key="2">
    <source>
        <dbReference type="EMBL" id="QHW33017.1"/>
    </source>
</evidence>
<dbReference type="SUPFAM" id="SSF56112">
    <property type="entry name" value="Protein kinase-like (PK-like)"/>
    <property type="match status" value="1"/>
</dbReference>
<keyword evidence="2" id="KW-0808">Transferase</keyword>
<dbReference type="EMBL" id="CP048286">
    <property type="protein sequence ID" value="QHW33017.1"/>
    <property type="molecule type" value="Genomic_DNA"/>
</dbReference>
<dbReference type="InterPro" id="IPR011009">
    <property type="entry name" value="Kinase-like_dom_sf"/>
</dbReference>
<dbReference type="Gene3D" id="1.10.510.10">
    <property type="entry name" value="Transferase(Phosphotransferase) domain 1"/>
    <property type="match status" value="1"/>
</dbReference>
<keyword evidence="3" id="KW-1185">Reference proteome</keyword>
<dbReference type="Proteomes" id="UP000479114">
    <property type="component" value="Chromosome"/>
</dbReference>
<dbReference type="RefSeq" id="WP_162642915.1">
    <property type="nucleotide sequence ID" value="NZ_CP048286.1"/>
</dbReference>
<dbReference type="GO" id="GO:0005524">
    <property type="term" value="F:ATP binding"/>
    <property type="evidence" value="ECO:0007669"/>
    <property type="project" value="InterPro"/>
</dbReference>
<dbReference type="InterPro" id="IPR000719">
    <property type="entry name" value="Prot_kinase_dom"/>
</dbReference>
<dbReference type="KEGG" id="prz:GZH47_20925"/>
<name>A0A6C0P3G6_9BACL</name>
<gene>
    <name evidence="2" type="ORF">GZH47_20925</name>
</gene>
<dbReference type="PROSITE" id="PS50011">
    <property type="entry name" value="PROTEIN_KINASE_DOM"/>
    <property type="match status" value="1"/>
</dbReference>
<dbReference type="AlphaFoldDB" id="A0A6C0P3G6"/>
<keyword evidence="2" id="KW-0723">Serine/threonine-protein kinase</keyword>
<sequence length="274" mass="30994">MHPNDCPLATVQHVEESIVAYLSRLGNVFKVFDQQDSGCISYGVHAAGRKWFVKYSERPEAIVFLRNAAAFHGDVQHPLIPKLLNVFKPAEGLALVYEWVSGEVLGTPEFPGAAGRNHPDSPHYRFRQLPAAVITAVLSAMYDLHVYLERRGYVAVDWYDGCMIYDFERSELHLCDFDYYVKGAFVLEMDRLFGSSRFMAPEEFVRGSRIDHVTNVYTMGAAAFVFLAEDGSRDPGRWRASERLYQVALKAASPDREKRYGSISEFHAAWLAAI</sequence>
<proteinExistence type="predicted"/>
<feature type="domain" description="Protein kinase" evidence="1">
    <location>
        <begin position="14"/>
        <end position="274"/>
    </location>
</feature>
<reference evidence="2 3" key="1">
    <citation type="submission" date="2020-02" db="EMBL/GenBank/DDBJ databases">
        <title>Paenibacillus sp. nov., isolated from rhizosphere soil of tomato.</title>
        <authorList>
            <person name="Weon H.-Y."/>
            <person name="Lee S.A."/>
        </authorList>
    </citation>
    <scope>NUCLEOTIDE SEQUENCE [LARGE SCALE GENOMIC DNA]</scope>
    <source>
        <strain evidence="2 3">14171R-81</strain>
    </source>
</reference>
<keyword evidence="2" id="KW-0418">Kinase</keyword>
<accession>A0A6C0P3G6</accession>
<dbReference type="GO" id="GO:0004674">
    <property type="term" value="F:protein serine/threonine kinase activity"/>
    <property type="evidence" value="ECO:0007669"/>
    <property type="project" value="UniProtKB-KW"/>
</dbReference>
<evidence type="ECO:0000259" key="1">
    <source>
        <dbReference type="PROSITE" id="PS50011"/>
    </source>
</evidence>
<organism evidence="2 3">
    <name type="scientific">Paenibacillus rhizovicinus</name>
    <dbReference type="NCBI Taxonomy" id="2704463"/>
    <lineage>
        <taxon>Bacteria</taxon>
        <taxon>Bacillati</taxon>
        <taxon>Bacillota</taxon>
        <taxon>Bacilli</taxon>
        <taxon>Bacillales</taxon>
        <taxon>Paenibacillaceae</taxon>
        <taxon>Paenibacillus</taxon>
    </lineage>
</organism>